<evidence type="ECO:0000259" key="7">
    <source>
        <dbReference type="Pfam" id="PF02687"/>
    </source>
</evidence>
<feature type="transmembrane region" description="Helical" evidence="6">
    <location>
        <begin position="342"/>
        <end position="361"/>
    </location>
</feature>
<sequence length="820" mass="88976">MLARDWRGGELGVLILALVLAVGVVSGISAFTSRLQNALEMESHRFLAADLVARSGRQLPAEWLDEASTRDLDVATVLTFPSMVYAGDEAMQLASVKAASDAYPLRGELGFSNDAFAEVQQRERGPLAGEVWLDSRLFPLLGVRVGDMVDVGDASLKVSGAVRSEPDQAVGMYGYGPRLLMHYSDINATGVIQPGSRVSYRQLYAGDAASLASYKTWLEAQLAPGQRLIDVSDGQPGVGEALARAESFLLLAGSLGVVLAGVAIALAARRFSERHNDYVAVMKSLGATSGVINRLYGKSLFLLGALATALGCLLGWSIQTLFFTLFADQLPVQPAPSGARPYLIGAATSLTCLLSFAWPPLRRLGQASPLRVLRKDIPLHSGRTLGDYLLGLTAVSLLMLWYSGDWKLTLAVLAGLAITVGLGMLLALTLLRGGRQLGMSAGSIWRLALAGLQRRGTANALQVVIFAMAIMLLLMLVLVRTSLVDEWQMQLPDDAPNHFMINIGPDDMQAVDQTLRQADIHSEALYAMIRGRMMAINEETLPTWEEAEAAGHERHQREANFTWSESLPAENTLLEGVWWESDSDEAVVSVESGFAERFELSIGDELSLLVGSQPLTAKVTSIRELDWQSMRPNFFLIFPPKLLANYPATFMTSFHLAPENKLFLNQFIREFPTVTVIEMDMVIDQIRSIIDQVSAAIELVLFVILATGGLVLVAGVQASVDARMHESSILRALGASRRLILGGLWIEFAALGFFAGLLAVIAAEMSVAILQLWVMDMHYVPSPWLWPLGIFGGVALIAGLGVWSCRRVVSHPPVAVLREL</sequence>
<feature type="transmembrane region" description="Helical" evidence="6">
    <location>
        <begin position="783"/>
        <end position="803"/>
    </location>
</feature>
<feature type="transmembrane region" description="Helical" evidence="6">
    <location>
        <begin position="248"/>
        <end position="268"/>
    </location>
</feature>
<dbReference type="AlphaFoldDB" id="A0A5P9NQT4"/>
<feature type="transmembrane region" description="Helical" evidence="6">
    <location>
        <begin position="300"/>
        <end position="322"/>
    </location>
</feature>
<dbReference type="GO" id="GO:0005886">
    <property type="term" value="C:plasma membrane"/>
    <property type="evidence" value="ECO:0007669"/>
    <property type="project" value="UniProtKB-SubCell"/>
</dbReference>
<dbReference type="InterPro" id="IPR003838">
    <property type="entry name" value="ABC3_permease_C"/>
</dbReference>
<feature type="transmembrane region" description="Helical" evidence="6">
    <location>
        <begin position="739"/>
        <end position="763"/>
    </location>
</feature>
<evidence type="ECO:0000256" key="6">
    <source>
        <dbReference type="SAM" id="Phobius"/>
    </source>
</evidence>
<feature type="domain" description="ABC3 transporter permease C-terminal" evidence="7">
    <location>
        <begin position="253"/>
        <end position="368"/>
    </location>
</feature>
<keyword evidence="9" id="KW-1185">Reference proteome</keyword>
<evidence type="ECO:0000256" key="1">
    <source>
        <dbReference type="ARBA" id="ARBA00004651"/>
    </source>
</evidence>
<accession>A0A5P9NQT4</accession>
<reference evidence="8 9" key="1">
    <citation type="submission" date="2019-02" db="EMBL/GenBank/DDBJ databases">
        <authorList>
            <person name="Li S.-H."/>
        </authorList>
    </citation>
    <scope>NUCLEOTIDE SEQUENCE [LARGE SCALE GENOMIC DNA]</scope>
    <source>
        <strain evidence="8 9">IMCC14385</strain>
    </source>
</reference>
<keyword evidence="3 6" id="KW-0812">Transmembrane</keyword>
<feature type="transmembrane region" description="Helical" evidence="6">
    <location>
        <begin position="382"/>
        <end position="402"/>
    </location>
</feature>
<evidence type="ECO:0000256" key="3">
    <source>
        <dbReference type="ARBA" id="ARBA00022692"/>
    </source>
</evidence>
<feature type="domain" description="ABC3 transporter permease C-terminal" evidence="7">
    <location>
        <begin position="700"/>
        <end position="812"/>
    </location>
</feature>
<dbReference type="EMBL" id="CP036422">
    <property type="protein sequence ID" value="QFU77835.1"/>
    <property type="molecule type" value="Genomic_DNA"/>
</dbReference>
<feature type="transmembrane region" description="Helical" evidence="6">
    <location>
        <begin position="460"/>
        <end position="479"/>
    </location>
</feature>
<keyword evidence="4 6" id="KW-1133">Transmembrane helix</keyword>
<dbReference type="InterPro" id="IPR038766">
    <property type="entry name" value="Membrane_comp_ABC_pdt"/>
</dbReference>
<name>A0A5P9NQT4_9GAMM</name>
<dbReference type="PANTHER" id="PTHR30287">
    <property type="entry name" value="MEMBRANE COMPONENT OF PREDICTED ABC SUPERFAMILY METABOLITE UPTAKE TRANSPORTER"/>
    <property type="match status" value="1"/>
</dbReference>
<protein>
    <submittedName>
        <fullName evidence="8">FtsX-like permease family protein</fullName>
    </submittedName>
</protein>
<dbReference type="PANTHER" id="PTHR30287:SF1">
    <property type="entry name" value="INNER MEMBRANE PROTEIN"/>
    <property type="match status" value="1"/>
</dbReference>
<comment type="subcellular location">
    <subcellularLocation>
        <location evidence="1">Cell membrane</location>
        <topology evidence="1">Multi-pass membrane protein</topology>
    </subcellularLocation>
</comment>
<dbReference type="Pfam" id="PF02687">
    <property type="entry name" value="FtsX"/>
    <property type="match status" value="2"/>
</dbReference>
<feature type="transmembrane region" description="Helical" evidence="6">
    <location>
        <begin position="695"/>
        <end position="718"/>
    </location>
</feature>
<dbReference type="OrthoDB" id="5292592at2"/>
<gene>
    <name evidence="8" type="ORF">EY643_09450</name>
</gene>
<proteinExistence type="predicted"/>
<feature type="transmembrane region" description="Helical" evidence="6">
    <location>
        <begin position="408"/>
        <end position="431"/>
    </location>
</feature>
<evidence type="ECO:0000256" key="5">
    <source>
        <dbReference type="ARBA" id="ARBA00023136"/>
    </source>
</evidence>
<evidence type="ECO:0000313" key="9">
    <source>
        <dbReference type="Proteomes" id="UP000326287"/>
    </source>
</evidence>
<keyword evidence="2" id="KW-1003">Cell membrane</keyword>
<dbReference type="Proteomes" id="UP000326287">
    <property type="component" value="Chromosome"/>
</dbReference>
<organism evidence="8 9">
    <name type="scientific">Halioglobus maricola</name>
    <dbReference type="NCBI Taxonomy" id="2601894"/>
    <lineage>
        <taxon>Bacteria</taxon>
        <taxon>Pseudomonadati</taxon>
        <taxon>Pseudomonadota</taxon>
        <taxon>Gammaproteobacteria</taxon>
        <taxon>Cellvibrionales</taxon>
        <taxon>Halieaceae</taxon>
        <taxon>Halioglobus</taxon>
    </lineage>
</organism>
<keyword evidence="5 6" id="KW-0472">Membrane</keyword>
<dbReference type="KEGG" id="halc:EY643_09450"/>
<evidence type="ECO:0000256" key="4">
    <source>
        <dbReference type="ARBA" id="ARBA00022989"/>
    </source>
</evidence>
<evidence type="ECO:0000313" key="8">
    <source>
        <dbReference type="EMBL" id="QFU77835.1"/>
    </source>
</evidence>
<evidence type="ECO:0000256" key="2">
    <source>
        <dbReference type="ARBA" id="ARBA00022475"/>
    </source>
</evidence>